<evidence type="ECO:0000313" key="7">
    <source>
        <dbReference type="EMBL" id="OGF36941.1"/>
    </source>
</evidence>
<protein>
    <submittedName>
        <fullName evidence="7">Uncharacterized protein</fullName>
    </submittedName>
</protein>
<sequence>MPESVTKNTTFLTGAYVWQKLLSFVYFVLVARFIGVENLGKYTFAISFATLFAVLLDLGFNSALIRESAKFKERAADYLSSILSVKIITAILVYALVAVAINLLGYPPLTKLLVYLAAIPMVFDQFANTFWGAFRGQQNLRYEALNIVINQVIILVVGLGVLFFKLPLPYLMLPFILASAFSMIFAGVSVRRVLAIKYRPMFDTALLKTILKIAVPFALIAIFSRVYGYIDSVMLSKMVGDKAVGWYSVAMKIPFALQFIPAALAASIFPAFSHHFVHDKEQLRATFERVVKFLLIIVVPMSVGIAVLARPIVLSFYGAEYLPAVLPLQILMAGLVFVFLNFPLGSLLNGCDRHVFNMYLVGAIMVANVAMNIFAIPRFSFVGAAAAFVVSHALLFVVSMIAAARIVPYGKARMLLTAGQTIISAGAMAMVILMLIDKVHFILLIIIGALVYAAMIFLVRGLTIGEIKYFVGGMSRKKSESEMV</sequence>
<evidence type="ECO:0000256" key="1">
    <source>
        <dbReference type="ARBA" id="ARBA00004651"/>
    </source>
</evidence>
<feature type="transmembrane region" description="Helical" evidence="6">
    <location>
        <begin position="250"/>
        <end position="272"/>
    </location>
</feature>
<dbReference type="InterPro" id="IPR002797">
    <property type="entry name" value="Polysacc_synth"/>
</dbReference>
<name>A0A1F5TEI3_9BACT</name>
<dbReference type="AlphaFoldDB" id="A0A1F5TEI3"/>
<comment type="caution">
    <text evidence="7">The sequence shown here is derived from an EMBL/GenBank/DDBJ whole genome shotgun (WGS) entry which is preliminary data.</text>
</comment>
<feature type="transmembrane region" description="Helical" evidence="6">
    <location>
        <begin position="144"/>
        <end position="164"/>
    </location>
</feature>
<organism evidence="7 8">
    <name type="scientific">Candidatus Falkowbacteria bacterium RIFOXYC2_FULL_48_21</name>
    <dbReference type="NCBI Taxonomy" id="1798005"/>
    <lineage>
        <taxon>Bacteria</taxon>
        <taxon>Candidatus Falkowiibacteriota</taxon>
    </lineage>
</organism>
<feature type="transmembrane region" description="Helical" evidence="6">
    <location>
        <begin position="356"/>
        <end position="375"/>
    </location>
</feature>
<dbReference type="EMBL" id="MFGM01000027">
    <property type="protein sequence ID" value="OGF36941.1"/>
    <property type="molecule type" value="Genomic_DNA"/>
</dbReference>
<evidence type="ECO:0000313" key="8">
    <source>
        <dbReference type="Proteomes" id="UP000178656"/>
    </source>
</evidence>
<feature type="transmembrane region" description="Helical" evidence="6">
    <location>
        <begin position="415"/>
        <end position="435"/>
    </location>
</feature>
<evidence type="ECO:0000256" key="4">
    <source>
        <dbReference type="ARBA" id="ARBA00022989"/>
    </source>
</evidence>
<feature type="transmembrane region" description="Helical" evidence="6">
    <location>
        <begin position="381"/>
        <end position="403"/>
    </location>
</feature>
<dbReference type="InterPro" id="IPR050833">
    <property type="entry name" value="Poly_Biosynth_Transport"/>
</dbReference>
<proteinExistence type="predicted"/>
<dbReference type="CDD" id="cd13128">
    <property type="entry name" value="MATE_Wzx_like"/>
    <property type="match status" value="1"/>
</dbReference>
<feature type="transmembrane region" description="Helical" evidence="6">
    <location>
        <begin position="170"/>
        <end position="190"/>
    </location>
</feature>
<feature type="transmembrane region" description="Helical" evidence="6">
    <location>
        <begin position="12"/>
        <end position="36"/>
    </location>
</feature>
<dbReference type="InterPro" id="IPR022324">
    <property type="entry name" value="Bacilysin_exporter_BacE_put"/>
</dbReference>
<dbReference type="PANTHER" id="PTHR30250:SF11">
    <property type="entry name" value="O-ANTIGEN TRANSPORTER-RELATED"/>
    <property type="match status" value="1"/>
</dbReference>
<keyword evidence="2" id="KW-1003">Cell membrane</keyword>
<dbReference type="Proteomes" id="UP000178656">
    <property type="component" value="Unassembled WGS sequence"/>
</dbReference>
<comment type="subcellular location">
    <subcellularLocation>
        <location evidence="1">Cell membrane</location>
        <topology evidence="1">Multi-pass membrane protein</topology>
    </subcellularLocation>
</comment>
<dbReference type="PRINTS" id="PR01988">
    <property type="entry name" value="EXPORTERBACE"/>
</dbReference>
<feature type="transmembrane region" description="Helical" evidence="6">
    <location>
        <begin position="42"/>
        <end position="64"/>
    </location>
</feature>
<feature type="transmembrane region" description="Helical" evidence="6">
    <location>
        <begin position="324"/>
        <end position="344"/>
    </location>
</feature>
<keyword evidence="5 6" id="KW-0472">Membrane</keyword>
<dbReference type="PANTHER" id="PTHR30250">
    <property type="entry name" value="PST FAMILY PREDICTED COLANIC ACID TRANSPORTER"/>
    <property type="match status" value="1"/>
</dbReference>
<evidence type="ECO:0000256" key="3">
    <source>
        <dbReference type="ARBA" id="ARBA00022692"/>
    </source>
</evidence>
<feature type="transmembrane region" description="Helical" evidence="6">
    <location>
        <begin position="293"/>
        <end position="318"/>
    </location>
</feature>
<gene>
    <name evidence="7" type="ORF">A2482_03000</name>
</gene>
<evidence type="ECO:0000256" key="6">
    <source>
        <dbReference type="SAM" id="Phobius"/>
    </source>
</evidence>
<feature type="transmembrane region" description="Helical" evidence="6">
    <location>
        <begin position="441"/>
        <end position="459"/>
    </location>
</feature>
<accession>A0A1F5TEI3</accession>
<dbReference type="GO" id="GO:0005886">
    <property type="term" value="C:plasma membrane"/>
    <property type="evidence" value="ECO:0007669"/>
    <property type="project" value="UniProtKB-SubCell"/>
</dbReference>
<evidence type="ECO:0000256" key="5">
    <source>
        <dbReference type="ARBA" id="ARBA00023136"/>
    </source>
</evidence>
<reference evidence="7 8" key="1">
    <citation type="journal article" date="2016" name="Nat. Commun.">
        <title>Thousands of microbial genomes shed light on interconnected biogeochemical processes in an aquifer system.</title>
        <authorList>
            <person name="Anantharaman K."/>
            <person name="Brown C.T."/>
            <person name="Hug L.A."/>
            <person name="Sharon I."/>
            <person name="Castelle C.J."/>
            <person name="Probst A.J."/>
            <person name="Thomas B.C."/>
            <person name="Singh A."/>
            <person name="Wilkins M.J."/>
            <person name="Karaoz U."/>
            <person name="Brodie E.L."/>
            <person name="Williams K.H."/>
            <person name="Hubbard S.S."/>
            <person name="Banfield J.F."/>
        </authorList>
    </citation>
    <scope>NUCLEOTIDE SEQUENCE [LARGE SCALE GENOMIC DNA]</scope>
</reference>
<keyword evidence="3 6" id="KW-0812">Transmembrane</keyword>
<feature type="transmembrane region" description="Helical" evidence="6">
    <location>
        <begin position="210"/>
        <end position="230"/>
    </location>
</feature>
<dbReference type="Pfam" id="PF01943">
    <property type="entry name" value="Polysacc_synt"/>
    <property type="match status" value="1"/>
</dbReference>
<keyword evidence="4 6" id="KW-1133">Transmembrane helix</keyword>
<evidence type="ECO:0000256" key="2">
    <source>
        <dbReference type="ARBA" id="ARBA00022475"/>
    </source>
</evidence>
<feature type="transmembrane region" description="Helical" evidence="6">
    <location>
        <begin position="85"/>
        <end position="106"/>
    </location>
</feature>
<feature type="transmembrane region" description="Helical" evidence="6">
    <location>
        <begin position="112"/>
        <end position="132"/>
    </location>
</feature>